<dbReference type="InterPro" id="IPR024520">
    <property type="entry name" value="DUF3558"/>
</dbReference>
<organism evidence="2 3">
    <name type="scientific">Nocardia pseudobrasiliensis</name>
    <dbReference type="NCBI Taxonomy" id="45979"/>
    <lineage>
        <taxon>Bacteria</taxon>
        <taxon>Bacillati</taxon>
        <taxon>Actinomycetota</taxon>
        <taxon>Actinomycetes</taxon>
        <taxon>Mycobacteriales</taxon>
        <taxon>Nocardiaceae</taxon>
        <taxon>Nocardia</taxon>
    </lineage>
</organism>
<comment type="caution">
    <text evidence="2">The sequence shown here is derived from an EMBL/GenBank/DDBJ whole genome shotgun (WGS) entry which is preliminary data.</text>
</comment>
<dbReference type="EMBL" id="QQBC01000008">
    <property type="protein sequence ID" value="RDI64215.1"/>
    <property type="molecule type" value="Genomic_DNA"/>
</dbReference>
<proteinExistence type="predicted"/>
<feature type="signal peptide" evidence="1">
    <location>
        <begin position="1"/>
        <end position="18"/>
    </location>
</feature>
<keyword evidence="1" id="KW-0732">Signal</keyword>
<evidence type="ECO:0000256" key="1">
    <source>
        <dbReference type="SAM" id="SignalP"/>
    </source>
</evidence>
<evidence type="ECO:0000313" key="3">
    <source>
        <dbReference type="Proteomes" id="UP000254869"/>
    </source>
</evidence>
<sequence>MTRRLVIAVVAVATAAIAGCGGHTPGPIAASSAPRAAGEALPIAECGGVAEADIAAATGFADLRQVSRNPLRCRWEAGDETAVTFEWFRGSPLDARTPIGAGDRVSAVRLADRPGKMWPADRSCEIAVGSGAGDFIDWRVDTAQGVGAQACSAVRELATRTLRKAG</sequence>
<gene>
    <name evidence="2" type="ORF">DFR76_10847</name>
</gene>
<dbReference type="RefSeq" id="WP_067996989.1">
    <property type="nucleotide sequence ID" value="NZ_QQBC01000008.1"/>
</dbReference>
<keyword evidence="3" id="KW-1185">Reference proteome</keyword>
<name>A0A370I0D5_9NOCA</name>
<evidence type="ECO:0000313" key="2">
    <source>
        <dbReference type="EMBL" id="RDI64215.1"/>
    </source>
</evidence>
<dbReference type="Pfam" id="PF12079">
    <property type="entry name" value="DUF3558"/>
    <property type="match status" value="1"/>
</dbReference>
<reference evidence="2 3" key="1">
    <citation type="submission" date="2018-07" db="EMBL/GenBank/DDBJ databases">
        <title>Genomic Encyclopedia of Type Strains, Phase IV (KMG-IV): sequencing the most valuable type-strain genomes for metagenomic binning, comparative biology and taxonomic classification.</title>
        <authorList>
            <person name="Goeker M."/>
        </authorList>
    </citation>
    <scope>NUCLEOTIDE SEQUENCE [LARGE SCALE GENOMIC DNA]</scope>
    <source>
        <strain evidence="2 3">DSM 44290</strain>
    </source>
</reference>
<dbReference type="STRING" id="1210086.GCA_001613105_02619"/>
<accession>A0A370I0D5</accession>
<feature type="chain" id="PRO_5038442366" evidence="1">
    <location>
        <begin position="19"/>
        <end position="166"/>
    </location>
</feature>
<dbReference type="Proteomes" id="UP000254869">
    <property type="component" value="Unassembled WGS sequence"/>
</dbReference>
<dbReference type="PROSITE" id="PS51257">
    <property type="entry name" value="PROKAR_LIPOPROTEIN"/>
    <property type="match status" value="1"/>
</dbReference>
<dbReference type="AlphaFoldDB" id="A0A370I0D5"/>
<protein>
    <submittedName>
        <fullName evidence="2">Uncharacterized protein DUF3558</fullName>
    </submittedName>
</protein>